<keyword evidence="2" id="KW-0732">Signal</keyword>
<accession>A0AAD5JWA7</accession>
<protein>
    <submittedName>
        <fullName evidence="3">Uncharacterized protein</fullName>
    </submittedName>
</protein>
<keyword evidence="4" id="KW-1185">Reference proteome</keyword>
<feature type="signal peptide" evidence="2">
    <location>
        <begin position="1"/>
        <end position="22"/>
    </location>
</feature>
<evidence type="ECO:0000313" key="3">
    <source>
        <dbReference type="EMBL" id="KAI9257246.1"/>
    </source>
</evidence>
<dbReference type="EMBL" id="JAIXMP010000020">
    <property type="protein sequence ID" value="KAI9257246.1"/>
    <property type="molecule type" value="Genomic_DNA"/>
</dbReference>
<dbReference type="Proteomes" id="UP001209540">
    <property type="component" value="Unassembled WGS sequence"/>
</dbReference>
<organism evidence="3 4">
    <name type="scientific">Phascolomyces articulosus</name>
    <dbReference type="NCBI Taxonomy" id="60185"/>
    <lineage>
        <taxon>Eukaryota</taxon>
        <taxon>Fungi</taxon>
        <taxon>Fungi incertae sedis</taxon>
        <taxon>Mucoromycota</taxon>
        <taxon>Mucoromycotina</taxon>
        <taxon>Mucoromycetes</taxon>
        <taxon>Mucorales</taxon>
        <taxon>Lichtheimiaceae</taxon>
        <taxon>Phascolomyces</taxon>
    </lineage>
</organism>
<proteinExistence type="predicted"/>
<reference evidence="3" key="2">
    <citation type="submission" date="2023-02" db="EMBL/GenBank/DDBJ databases">
        <authorList>
            <consortium name="DOE Joint Genome Institute"/>
            <person name="Mondo S.J."/>
            <person name="Chang Y."/>
            <person name="Wang Y."/>
            <person name="Ahrendt S."/>
            <person name="Andreopoulos W."/>
            <person name="Barry K."/>
            <person name="Beard J."/>
            <person name="Benny G.L."/>
            <person name="Blankenship S."/>
            <person name="Bonito G."/>
            <person name="Cuomo C."/>
            <person name="Desiro A."/>
            <person name="Gervers K.A."/>
            <person name="Hundley H."/>
            <person name="Kuo A."/>
            <person name="LaButti K."/>
            <person name="Lang B.F."/>
            <person name="Lipzen A."/>
            <person name="O'Donnell K."/>
            <person name="Pangilinan J."/>
            <person name="Reynolds N."/>
            <person name="Sandor L."/>
            <person name="Smith M.W."/>
            <person name="Tsang A."/>
            <person name="Grigoriev I.V."/>
            <person name="Stajich J.E."/>
            <person name="Spatafora J.W."/>
        </authorList>
    </citation>
    <scope>NUCLEOTIDE SEQUENCE</scope>
    <source>
        <strain evidence="3">RSA 2281</strain>
    </source>
</reference>
<comment type="caution">
    <text evidence="3">The sequence shown here is derived from an EMBL/GenBank/DDBJ whole genome shotgun (WGS) entry which is preliminary data.</text>
</comment>
<dbReference type="AlphaFoldDB" id="A0AAD5JWA7"/>
<name>A0AAD5JWA7_9FUNG</name>
<feature type="chain" id="PRO_5042129955" evidence="2">
    <location>
        <begin position="23"/>
        <end position="120"/>
    </location>
</feature>
<gene>
    <name evidence="3" type="ORF">BDA99DRAFT_584967</name>
</gene>
<sequence>MKSTTLIATFALLTISSSLVHAAPTLPANEQDVTSTTDQQGQQKGEQESQLKTAQRSSSSSPSSDFEGCMKIVLLGRFLLKLMFMFTAKRIYACEVIRSESKDRVIGWITLDLKGNLRII</sequence>
<reference evidence="3" key="1">
    <citation type="journal article" date="2022" name="IScience">
        <title>Evolution of zygomycete secretomes and the origins of terrestrial fungal ecologies.</title>
        <authorList>
            <person name="Chang Y."/>
            <person name="Wang Y."/>
            <person name="Mondo S."/>
            <person name="Ahrendt S."/>
            <person name="Andreopoulos W."/>
            <person name="Barry K."/>
            <person name="Beard J."/>
            <person name="Benny G.L."/>
            <person name="Blankenship S."/>
            <person name="Bonito G."/>
            <person name="Cuomo C."/>
            <person name="Desiro A."/>
            <person name="Gervers K.A."/>
            <person name="Hundley H."/>
            <person name="Kuo A."/>
            <person name="LaButti K."/>
            <person name="Lang B.F."/>
            <person name="Lipzen A."/>
            <person name="O'Donnell K."/>
            <person name="Pangilinan J."/>
            <person name="Reynolds N."/>
            <person name="Sandor L."/>
            <person name="Smith M.E."/>
            <person name="Tsang A."/>
            <person name="Grigoriev I.V."/>
            <person name="Stajich J.E."/>
            <person name="Spatafora J.W."/>
        </authorList>
    </citation>
    <scope>NUCLEOTIDE SEQUENCE</scope>
    <source>
        <strain evidence="3">RSA 2281</strain>
    </source>
</reference>
<feature type="region of interest" description="Disordered" evidence="1">
    <location>
        <begin position="28"/>
        <end position="66"/>
    </location>
</feature>
<evidence type="ECO:0000256" key="1">
    <source>
        <dbReference type="SAM" id="MobiDB-lite"/>
    </source>
</evidence>
<feature type="compositionally biased region" description="Low complexity" evidence="1">
    <location>
        <begin position="39"/>
        <end position="50"/>
    </location>
</feature>
<evidence type="ECO:0000313" key="4">
    <source>
        <dbReference type="Proteomes" id="UP001209540"/>
    </source>
</evidence>
<evidence type="ECO:0000256" key="2">
    <source>
        <dbReference type="SAM" id="SignalP"/>
    </source>
</evidence>